<proteinExistence type="predicted"/>
<dbReference type="GO" id="GO:0046872">
    <property type="term" value="F:metal ion binding"/>
    <property type="evidence" value="ECO:0007669"/>
    <property type="project" value="UniProtKB-KW"/>
</dbReference>
<reference evidence="8 11" key="2">
    <citation type="submission" date="2021-04" db="EMBL/GenBank/DDBJ databases">
        <title>Whole genome sequence analysis of a thiophenic sulfur metabolizing bacteria.</title>
        <authorList>
            <person name="Akhtar N."/>
            <person name="Akram J."/>
            <person name="Aslam A."/>
        </authorList>
    </citation>
    <scope>NUCLEOTIDE SEQUENCE [LARGE SCALE GENOMIC DNA]</scope>
    <source>
        <strain evidence="8 11">3OW</strain>
    </source>
</reference>
<keyword evidence="6" id="KW-0464">Manganese</keyword>
<organism evidence="9 10">
    <name type="scientific">Tsukamurella paurometabola</name>
    <name type="common">Corynebacterium paurometabolum</name>
    <dbReference type="NCBI Taxonomy" id="2061"/>
    <lineage>
        <taxon>Bacteria</taxon>
        <taxon>Bacillati</taxon>
        <taxon>Actinomycetota</taxon>
        <taxon>Actinomycetes</taxon>
        <taxon>Mycobacteriales</taxon>
        <taxon>Tsukamurellaceae</taxon>
        <taxon>Tsukamurella</taxon>
    </lineage>
</organism>
<keyword evidence="3" id="KW-0479">Metal-binding</keyword>
<evidence type="ECO:0000313" key="10">
    <source>
        <dbReference type="Proteomes" id="UP000271626"/>
    </source>
</evidence>
<evidence type="ECO:0000256" key="5">
    <source>
        <dbReference type="ARBA" id="ARBA00022842"/>
    </source>
</evidence>
<comment type="cofactor">
    <cofactor evidence="2">
        <name>Mg(2+)</name>
        <dbReference type="ChEBI" id="CHEBI:18420"/>
    </cofactor>
</comment>
<evidence type="ECO:0000313" key="8">
    <source>
        <dbReference type="EMBL" id="MBS4100364.1"/>
    </source>
</evidence>
<feature type="domain" description="Nudix hydrolase" evidence="7">
    <location>
        <begin position="14"/>
        <end position="215"/>
    </location>
</feature>
<gene>
    <name evidence="8" type="ORF">KFZ73_03840</name>
    <name evidence="9" type="ORF">NCTC10741_02934</name>
</gene>
<dbReference type="RefSeq" id="WP_126196847.1">
    <property type="nucleotide sequence ID" value="NZ_CP085954.1"/>
</dbReference>
<dbReference type="SUPFAM" id="SSF55811">
    <property type="entry name" value="Nudix"/>
    <property type="match status" value="1"/>
</dbReference>
<reference evidence="9 10" key="1">
    <citation type="submission" date="2018-12" db="EMBL/GenBank/DDBJ databases">
        <authorList>
            <consortium name="Pathogen Informatics"/>
        </authorList>
    </citation>
    <scope>NUCLEOTIDE SEQUENCE [LARGE SCALE GENOMIC DNA]</scope>
    <source>
        <strain evidence="9 10">NCTC10741</strain>
    </source>
</reference>
<evidence type="ECO:0000313" key="9">
    <source>
        <dbReference type="EMBL" id="VDR39788.1"/>
    </source>
</evidence>
<evidence type="ECO:0000256" key="1">
    <source>
        <dbReference type="ARBA" id="ARBA00001936"/>
    </source>
</evidence>
<evidence type="ECO:0000256" key="2">
    <source>
        <dbReference type="ARBA" id="ARBA00001946"/>
    </source>
</evidence>
<dbReference type="InterPro" id="IPR000086">
    <property type="entry name" value="NUDIX_hydrolase_dom"/>
</dbReference>
<accession>A0A3P8KHS5</accession>
<dbReference type="OrthoDB" id="7183442at2"/>
<dbReference type="PANTHER" id="PTHR12318">
    <property type="entry name" value="TESTOSTERONE-REGULATED PROTEIN RP2"/>
    <property type="match status" value="1"/>
</dbReference>
<keyword evidence="11" id="KW-1185">Reference proteome</keyword>
<dbReference type="AlphaFoldDB" id="A0A3P8KHS5"/>
<evidence type="ECO:0000256" key="4">
    <source>
        <dbReference type="ARBA" id="ARBA00022801"/>
    </source>
</evidence>
<dbReference type="CDD" id="cd18870">
    <property type="entry name" value="NUDIX_AcylCoAdiphos_Nudt19"/>
    <property type="match status" value="1"/>
</dbReference>
<evidence type="ECO:0000256" key="6">
    <source>
        <dbReference type="ARBA" id="ARBA00023211"/>
    </source>
</evidence>
<comment type="cofactor">
    <cofactor evidence="1">
        <name>Mn(2+)</name>
        <dbReference type="ChEBI" id="CHEBI:29035"/>
    </cofactor>
</comment>
<dbReference type="GO" id="GO:0016818">
    <property type="term" value="F:hydrolase activity, acting on acid anhydrides, in phosphorus-containing anhydrides"/>
    <property type="evidence" value="ECO:0007669"/>
    <property type="project" value="InterPro"/>
</dbReference>
<dbReference type="EMBL" id="JAGXOE010000005">
    <property type="protein sequence ID" value="MBS4100364.1"/>
    <property type="molecule type" value="Genomic_DNA"/>
</dbReference>
<dbReference type="PANTHER" id="PTHR12318:SF0">
    <property type="entry name" value="ACYL-COENZYME A DIPHOSPHATASE NUDT19"/>
    <property type="match status" value="1"/>
</dbReference>
<dbReference type="Gene3D" id="3.90.79.10">
    <property type="entry name" value="Nucleoside Triphosphate Pyrophosphohydrolase"/>
    <property type="match status" value="1"/>
</dbReference>
<dbReference type="PROSITE" id="PS51462">
    <property type="entry name" value="NUDIX"/>
    <property type="match status" value="1"/>
</dbReference>
<evidence type="ECO:0000313" key="11">
    <source>
        <dbReference type="Proteomes" id="UP000676853"/>
    </source>
</evidence>
<keyword evidence="5" id="KW-0460">Magnesium</keyword>
<sequence length="272" mass="29457">MSSNIESPAAPPQPKDAATVVLVRDGADGIEVFLQRRVQQMAFAGGMTVFPGGGVDPRDGDADLAWEGPAASWWAERFGADERDARQLVCAAVRETFEECGVLLVSAAGGGAPDVAALAPARARLEAKELSLARFLRDEDLVLRADLLRPFAHWITPKNEKRRYDTRFFLAALPAGQEADDRTSEVEEAGWRTAAQALEDWSAGRCFLLPPTWSQLRAVAAHRTVADLLAAERTIEPVEPELPPGGTIDSLRFAESADYVASMPQNIPRPAL</sequence>
<dbReference type="Proteomes" id="UP000271626">
    <property type="component" value="Chromosome"/>
</dbReference>
<dbReference type="EMBL" id="LR131273">
    <property type="protein sequence ID" value="VDR39788.1"/>
    <property type="molecule type" value="Genomic_DNA"/>
</dbReference>
<name>A0A3P8KHS5_TSUPA</name>
<protein>
    <submittedName>
        <fullName evidence="9">NUDIX domain</fullName>
    </submittedName>
    <submittedName>
        <fullName evidence="8">NUDIX hydrolase</fullName>
    </submittedName>
</protein>
<dbReference type="Proteomes" id="UP000676853">
    <property type="component" value="Unassembled WGS sequence"/>
</dbReference>
<dbReference type="InterPro" id="IPR039121">
    <property type="entry name" value="NUDT19"/>
</dbReference>
<evidence type="ECO:0000256" key="3">
    <source>
        <dbReference type="ARBA" id="ARBA00022723"/>
    </source>
</evidence>
<dbReference type="InterPro" id="IPR015797">
    <property type="entry name" value="NUDIX_hydrolase-like_dom_sf"/>
</dbReference>
<evidence type="ECO:0000259" key="7">
    <source>
        <dbReference type="PROSITE" id="PS51462"/>
    </source>
</evidence>
<keyword evidence="4 8" id="KW-0378">Hydrolase</keyword>